<feature type="binding site" evidence="5">
    <location>
        <position position="6"/>
    </location>
    <ligand>
        <name>Mg(2+)</name>
        <dbReference type="ChEBI" id="CHEBI:18420"/>
    </ligand>
</feature>
<keyword evidence="1 5" id="KW-1277">Toxin-antitoxin system</keyword>
<dbReference type="EC" id="3.1.-.-" evidence="5"/>
<dbReference type="Proteomes" id="UP001201463">
    <property type="component" value="Unassembled WGS sequence"/>
</dbReference>
<evidence type="ECO:0000256" key="2">
    <source>
        <dbReference type="ARBA" id="ARBA00022722"/>
    </source>
</evidence>
<protein>
    <recommendedName>
        <fullName evidence="5">Ribonuclease VapC</fullName>
        <shortName evidence="5">RNase VapC</shortName>
        <ecNumber evidence="5">3.1.-.-</ecNumber>
    </recommendedName>
    <alternativeName>
        <fullName evidence="5">Toxin VapC</fullName>
    </alternativeName>
</protein>
<evidence type="ECO:0000313" key="7">
    <source>
        <dbReference type="EMBL" id="MCE4538148.1"/>
    </source>
</evidence>
<organism evidence="7 8">
    <name type="scientific">Pelomonas caseinilytica</name>
    <dbReference type="NCBI Taxonomy" id="2906763"/>
    <lineage>
        <taxon>Bacteria</taxon>
        <taxon>Pseudomonadati</taxon>
        <taxon>Pseudomonadota</taxon>
        <taxon>Betaproteobacteria</taxon>
        <taxon>Burkholderiales</taxon>
        <taxon>Sphaerotilaceae</taxon>
        <taxon>Roseateles</taxon>
    </lineage>
</organism>
<feature type="domain" description="PIN" evidence="6">
    <location>
        <begin position="4"/>
        <end position="128"/>
    </location>
</feature>
<keyword evidence="4 5" id="KW-0378">Hydrolase</keyword>
<name>A0ABS8XEF7_9BURK</name>
<accession>A0ABS8XEF7</accession>
<evidence type="ECO:0000256" key="4">
    <source>
        <dbReference type="ARBA" id="ARBA00022801"/>
    </source>
</evidence>
<dbReference type="InterPro" id="IPR022907">
    <property type="entry name" value="VapC_family"/>
</dbReference>
<proteinExistence type="inferred from homology"/>
<keyword evidence="5" id="KW-0460">Magnesium</keyword>
<dbReference type="InterPro" id="IPR002716">
    <property type="entry name" value="PIN_dom"/>
</dbReference>
<keyword evidence="2 5" id="KW-0540">Nuclease</keyword>
<feature type="binding site" evidence="5">
    <location>
        <position position="105"/>
    </location>
    <ligand>
        <name>Mg(2+)</name>
        <dbReference type="ChEBI" id="CHEBI:18420"/>
    </ligand>
</feature>
<evidence type="ECO:0000259" key="6">
    <source>
        <dbReference type="Pfam" id="PF01850"/>
    </source>
</evidence>
<dbReference type="HAMAP" id="MF_00265">
    <property type="entry name" value="VapC_Nob1"/>
    <property type="match status" value="1"/>
</dbReference>
<dbReference type="EMBL" id="JAJTWT010000005">
    <property type="protein sequence ID" value="MCE4538148.1"/>
    <property type="molecule type" value="Genomic_DNA"/>
</dbReference>
<comment type="similarity">
    <text evidence="5">Belongs to the PINc/VapC protein family.</text>
</comment>
<keyword evidence="5" id="KW-0800">Toxin</keyword>
<evidence type="ECO:0000313" key="8">
    <source>
        <dbReference type="Proteomes" id="UP001201463"/>
    </source>
</evidence>
<evidence type="ECO:0000256" key="5">
    <source>
        <dbReference type="HAMAP-Rule" id="MF_00265"/>
    </source>
</evidence>
<dbReference type="RefSeq" id="WP_233392596.1">
    <property type="nucleotide sequence ID" value="NZ_JAJTWT010000005.1"/>
</dbReference>
<keyword evidence="3 5" id="KW-0479">Metal-binding</keyword>
<dbReference type="InterPro" id="IPR029060">
    <property type="entry name" value="PIN-like_dom_sf"/>
</dbReference>
<gene>
    <name evidence="5" type="primary">vapC</name>
    <name evidence="7" type="ORF">LXT12_12895</name>
</gene>
<comment type="caution">
    <text evidence="7">The sequence shown here is derived from an EMBL/GenBank/DDBJ whole genome shotgun (WGS) entry which is preliminary data.</text>
</comment>
<dbReference type="Pfam" id="PF01850">
    <property type="entry name" value="PIN"/>
    <property type="match status" value="1"/>
</dbReference>
<dbReference type="InterPro" id="IPR006226">
    <property type="entry name" value="Mtu_PIN"/>
</dbReference>
<evidence type="ECO:0000256" key="1">
    <source>
        <dbReference type="ARBA" id="ARBA00022649"/>
    </source>
</evidence>
<comment type="cofactor">
    <cofactor evidence="5">
        <name>Mg(2+)</name>
        <dbReference type="ChEBI" id="CHEBI:18420"/>
    </cofactor>
</comment>
<evidence type="ECO:0000256" key="3">
    <source>
        <dbReference type="ARBA" id="ARBA00022723"/>
    </source>
</evidence>
<dbReference type="SUPFAM" id="SSF88723">
    <property type="entry name" value="PIN domain-like"/>
    <property type="match status" value="1"/>
</dbReference>
<comment type="function">
    <text evidence="5">Toxic component of a toxin-antitoxin (TA) system. An RNase.</text>
</comment>
<sequence>MRALLDVNMLLALQDQSHIHHARATAWMLAHWDAGWASCPLTQNGCLRILSQPGYPNAQTPNAVRERLLEATSHPAHRFYADDFSLLEEGVLNWTHVTGSRQVTDAYLLALAVRNDLCFVSFDRGIARPTVRGARAEHLVTLAA</sequence>
<keyword evidence="8" id="KW-1185">Reference proteome</keyword>
<dbReference type="NCBIfam" id="TIGR00028">
    <property type="entry name" value="Mtu_PIN_fam"/>
    <property type="match status" value="1"/>
</dbReference>
<reference evidence="7 8" key="1">
    <citation type="submission" date="2021-12" db="EMBL/GenBank/DDBJ databases">
        <title>Genome seq of p7.</title>
        <authorList>
            <person name="Seo T."/>
        </authorList>
    </citation>
    <scope>NUCLEOTIDE SEQUENCE [LARGE SCALE GENOMIC DNA]</scope>
    <source>
        <strain evidence="7 8">P7</strain>
    </source>
</reference>